<evidence type="ECO:0000313" key="3">
    <source>
        <dbReference type="Proteomes" id="UP000501240"/>
    </source>
</evidence>
<sequence>MSGGFAAPGAGKAGRNQTIMTGAAAAS</sequence>
<feature type="region of interest" description="Disordered" evidence="1">
    <location>
        <begin position="1"/>
        <end position="27"/>
    </location>
</feature>
<accession>A0A7D4ACB7</accession>
<reference evidence="2 3" key="1">
    <citation type="submission" date="2020-05" db="EMBL/GenBank/DDBJ databases">
        <title>Actinomadura verrucosospora NRRL-B18236 (PFL_A860) Genome sequencing and assembly.</title>
        <authorList>
            <person name="Samborskyy M."/>
        </authorList>
    </citation>
    <scope>NUCLEOTIDE SEQUENCE [LARGE SCALE GENOMIC DNA]</scope>
    <source>
        <strain evidence="2 3">NRRL:B18236</strain>
    </source>
</reference>
<dbReference type="EMBL" id="CP053892">
    <property type="protein sequence ID" value="QKG27605.1"/>
    <property type="molecule type" value="Genomic_DNA"/>
</dbReference>
<evidence type="ECO:0000256" key="1">
    <source>
        <dbReference type="SAM" id="MobiDB-lite"/>
    </source>
</evidence>
<feature type="compositionally biased region" description="Low complexity" evidence="1">
    <location>
        <begin position="1"/>
        <end position="14"/>
    </location>
</feature>
<protein>
    <submittedName>
        <fullName evidence="2">Uncharacterized protein</fullName>
    </submittedName>
</protein>
<keyword evidence="3" id="KW-1185">Reference proteome</keyword>
<organism evidence="2 3">
    <name type="scientific">Actinomadura verrucosospora</name>
    <dbReference type="NCBI Taxonomy" id="46165"/>
    <lineage>
        <taxon>Bacteria</taxon>
        <taxon>Bacillati</taxon>
        <taxon>Actinomycetota</taxon>
        <taxon>Actinomycetes</taxon>
        <taxon>Streptosporangiales</taxon>
        <taxon>Thermomonosporaceae</taxon>
        <taxon>Actinomadura</taxon>
    </lineage>
</organism>
<gene>
    <name evidence="2" type="ORF">ACTIVE_9260</name>
</gene>
<dbReference type="AlphaFoldDB" id="A0A7D4ACB7"/>
<name>A0A7D4ACB7_ACTVE</name>
<evidence type="ECO:0000313" key="2">
    <source>
        <dbReference type="EMBL" id="QKG27605.1"/>
    </source>
</evidence>
<dbReference type="Proteomes" id="UP000501240">
    <property type="component" value="Chromosome"/>
</dbReference>
<proteinExistence type="predicted"/>